<keyword evidence="1" id="KW-0560">Oxidoreductase</keyword>
<reference evidence="4" key="1">
    <citation type="submission" date="2016-10" db="EMBL/GenBank/DDBJ databases">
        <authorList>
            <person name="Varghese N."/>
            <person name="Submissions S."/>
        </authorList>
    </citation>
    <scope>NUCLEOTIDE SEQUENCE [LARGE SCALE GENOMIC DNA]</scope>
    <source>
        <strain evidence="4">LMG 24016</strain>
    </source>
</reference>
<feature type="domain" description="FAD dependent oxidoreductase" evidence="2">
    <location>
        <begin position="43"/>
        <end position="396"/>
    </location>
</feature>
<evidence type="ECO:0000313" key="3">
    <source>
        <dbReference type="EMBL" id="SFI10547.1"/>
    </source>
</evidence>
<name>A0A1I3FHB8_9PSED</name>
<dbReference type="EMBL" id="FOQL01000001">
    <property type="protein sequence ID" value="SFI10547.1"/>
    <property type="molecule type" value="Genomic_DNA"/>
</dbReference>
<sequence length="441" mass="48154">MNAALTPTQSPVTPAAERCPSYYSASLNEETDYPTLQGEVSVDVVIIGGGFTGVASAVELAERGLKVAIVESNKIGWGATGRNGGQVTGSLSGDAAMTKQMRNTLGEEVEDFIWHLRWRGHDIIKKRVEKYGINCDLKHGHLHAAMKPVHMHELEATYAEAVRRGMADDVTLLDREGVRSHLASDLYNGALKNTRNMHLHPLNLCIGEAKAAASLGALIFEHSEVLEIVHGEKPAVITAQGRINAKQVLLAGDVYHKLEPKKLKGMIFPAMGGIVTTAPLGELAKQINPQDLAVYDCRFVLDYYRMTADGRLLFGGGCNYSGRDSRDIAAELRPGIEQTFPQLKGVDIDFQWSCAMGIVMNRIPQLGKLSDNVWYCQGYSGHGIATTHIMGEIMANALTGTMGHYDTFAACKHIKVPLGDVFGNPMLAAGMWYYQMLEKLR</sequence>
<dbReference type="OrthoDB" id="6925984at2"/>
<dbReference type="InterPro" id="IPR036188">
    <property type="entry name" value="FAD/NAD-bd_sf"/>
</dbReference>
<dbReference type="RefSeq" id="WP_090240876.1">
    <property type="nucleotide sequence ID" value="NZ_FOQL01000001.1"/>
</dbReference>
<organism evidence="3 4">
    <name type="scientific">Pseudomonas guineae</name>
    <dbReference type="NCBI Taxonomy" id="425504"/>
    <lineage>
        <taxon>Bacteria</taxon>
        <taxon>Pseudomonadati</taxon>
        <taxon>Pseudomonadota</taxon>
        <taxon>Gammaproteobacteria</taxon>
        <taxon>Pseudomonadales</taxon>
        <taxon>Pseudomonadaceae</taxon>
        <taxon>Pseudomonas</taxon>
    </lineage>
</organism>
<dbReference type="SUPFAM" id="SSF51905">
    <property type="entry name" value="FAD/NAD(P)-binding domain"/>
    <property type="match status" value="1"/>
</dbReference>
<dbReference type="Proteomes" id="UP000243606">
    <property type="component" value="Unassembled WGS sequence"/>
</dbReference>
<dbReference type="GO" id="GO:0016491">
    <property type="term" value="F:oxidoreductase activity"/>
    <property type="evidence" value="ECO:0007669"/>
    <property type="project" value="UniProtKB-KW"/>
</dbReference>
<dbReference type="Gene3D" id="3.50.50.60">
    <property type="entry name" value="FAD/NAD(P)-binding domain"/>
    <property type="match status" value="1"/>
</dbReference>
<dbReference type="PANTHER" id="PTHR13847:SF249">
    <property type="entry name" value="OXIDOREDUCTASE-RELATED"/>
    <property type="match status" value="1"/>
</dbReference>
<dbReference type="STRING" id="425504.SAMN05216206_1458"/>
<evidence type="ECO:0000259" key="2">
    <source>
        <dbReference type="Pfam" id="PF01266"/>
    </source>
</evidence>
<protein>
    <submittedName>
        <fullName evidence="3">Glycine/D-amino acid oxidase</fullName>
    </submittedName>
</protein>
<evidence type="ECO:0000256" key="1">
    <source>
        <dbReference type="ARBA" id="ARBA00023002"/>
    </source>
</evidence>
<dbReference type="InterPro" id="IPR006076">
    <property type="entry name" value="FAD-dep_OxRdtase"/>
</dbReference>
<dbReference type="Gene3D" id="3.30.9.10">
    <property type="entry name" value="D-Amino Acid Oxidase, subunit A, domain 2"/>
    <property type="match status" value="1"/>
</dbReference>
<proteinExistence type="predicted"/>
<evidence type="ECO:0000313" key="4">
    <source>
        <dbReference type="Proteomes" id="UP000243606"/>
    </source>
</evidence>
<dbReference type="PANTHER" id="PTHR13847">
    <property type="entry name" value="SARCOSINE DEHYDROGENASE-RELATED"/>
    <property type="match status" value="1"/>
</dbReference>
<dbReference type="Pfam" id="PF01266">
    <property type="entry name" value="DAO"/>
    <property type="match status" value="1"/>
</dbReference>
<gene>
    <name evidence="3" type="ORF">SAMN05216206_1458</name>
</gene>
<keyword evidence="4" id="KW-1185">Reference proteome</keyword>
<accession>A0A1I3FHB8</accession>
<dbReference type="AlphaFoldDB" id="A0A1I3FHB8"/>
<dbReference type="GO" id="GO:0005737">
    <property type="term" value="C:cytoplasm"/>
    <property type="evidence" value="ECO:0007669"/>
    <property type="project" value="TreeGrafter"/>
</dbReference>